<dbReference type="SUPFAM" id="SSF56672">
    <property type="entry name" value="DNA/RNA polymerases"/>
    <property type="match status" value="1"/>
</dbReference>
<dbReference type="AlphaFoldDB" id="A0A371HFF6"/>
<gene>
    <name evidence="2" type="primary">pol</name>
    <name evidence="2" type="ORF">CR513_15153</name>
</gene>
<name>A0A371HFF6_MUCPR</name>
<dbReference type="OrthoDB" id="1733993at2759"/>
<reference evidence="2" key="1">
    <citation type="submission" date="2018-05" db="EMBL/GenBank/DDBJ databases">
        <title>Draft genome of Mucuna pruriens seed.</title>
        <authorList>
            <person name="Nnadi N.E."/>
            <person name="Vos R."/>
            <person name="Hasami M.H."/>
            <person name="Devisetty U.K."/>
            <person name="Aguiy J.C."/>
        </authorList>
    </citation>
    <scope>NUCLEOTIDE SEQUENCE [LARGE SCALE GENOMIC DNA]</scope>
    <source>
        <strain evidence="2">JCA_2017</strain>
    </source>
</reference>
<accession>A0A371HFF6</accession>
<evidence type="ECO:0000313" key="2">
    <source>
        <dbReference type="EMBL" id="RDY01505.1"/>
    </source>
</evidence>
<dbReference type="Proteomes" id="UP000257109">
    <property type="component" value="Unassembled WGS sequence"/>
</dbReference>
<keyword evidence="3" id="KW-1185">Reference proteome</keyword>
<dbReference type="Pfam" id="PF00078">
    <property type="entry name" value="RVT_1"/>
    <property type="match status" value="1"/>
</dbReference>
<dbReference type="Gene3D" id="3.30.70.270">
    <property type="match status" value="2"/>
</dbReference>
<dbReference type="InterPro" id="IPR051320">
    <property type="entry name" value="Viral_Replic_Matur_Polypro"/>
</dbReference>
<dbReference type="InterPro" id="IPR000477">
    <property type="entry name" value="RT_dom"/>
</dbReference>
<dbReference type="InterPro" id="IPR043128">
    <property type="entry name" value="Rev_trsase/Diguanyl_cyclase"/>
</dbReference>
<dbReference type="InterPro" id="IPR043502">
    <property type="entry name" value="DNA/RNA_pol_sf"/>
</dbReference>
<dbReference type="PANTHER" id="PTHR33064:SF39">
    <property type="match status" value="1"/>
</dbReference>
<organism evidence="2 3">
    <name type="scientific">Mucuna pruriens</name>
    <name type="common">Velvet bean</name>
    <name type="synonym">Dolichos pruriens</name>
    <dbReference type="NCBI Taxonomy" id="157652"/>
    <lineage>
        <taxon>Eukaryota</taxon>
        <taxon>Viridiplantae</taxon>
        <taxon>Streptophyta</taxon>
        <taxon>Embryophyta</taxon>
        <taxon>Tracheophyta</taxon>
        <taxon>Spermatophyta</taxon>
        <taxon>Magnoliopsida</taxon>
        <taxon>eudicotyledons</taxon>
        <taxon>Gunneridae</taxon>
        <taxon>Pentapetalae</taxon>
        <taxon>rosids</taxon>
        <taxon>fabids</taxon>
        <taxon>Fabales</taxon>
        <taxon>Fabaceae</taxon>
        <taxon>Papilionoideae</taxon>
        <taxon>50 kb inversion clade</taxon>
        <taxon>NPAAA clade</taxon>
        <taxon>indigoferoid/millettioid clade</taxon>
        <taxon>Phaseoleae</taxon>
        <taxon>Mucuna</taxon>
    </lineage>
</organism>
<evidence type="ECO:0000313" key="3">
    <source>
        <dbReference type="Proteomes" id="UP000257109"/>
    </source>
</evidence>
<dbReference type="EMBL" id="QJKJ01002753">
    <property type="protein sequence ID" value="RDY01505.1"/>
    <property type="molecule type" value="Genomic_DNA"/>
</dbReference>
<feature type="domain" description="Reverse transcriptase" evidence="1">
    <location>
        <begin position="3"/>
        <end position="80"/>
    </location>
</feature>
<dbReference type="PANTHER" id="PTHR33064">
    <property type="entry name" value="POL PROTEIN"/>
    <property type="match status" value="1"/>
</dbReference>
<proteinExistence type="predicted"/>
<evidence type="ECO:0000259" key="1">
    <source>
        <dbReference type="Pfam" id="PF00078"/>
    </source>
</evidence>
<protein>
    <submittedName>
        <fullName evidence="2">Retrovirus-related Pol polyprotein from transposon 17.6</fullName>
    </submittedName>
</protein>
<feature type="non-terminal residue" evidence="2">
    <location>
        <position position="1"/>
    </location>
</feature>
<comment type="caution">
    <text evidence="2">The sequence shown here is derived from an EMBL/GenBank/DDBJ whole genome shotgun (WGS) entry which is preliminary data.</text>
</comment>
<sequence>MFFGLCNSPITFQRCMIAIFINLIESIMEVYINNFSIYNTNFENYLLNLSKVLQRCEKVNLVLNWEKCHFMVKEGIVLGHLVDLANIEVIEKLTLLVNVKGVRSSLEHSDFYQCFIKDFFKISKPLSNLLMKDITFNIDFACLDVFCKLKEALITTLILYTYD</sequence>